<dbReference type="Proteomes" id="UP000001865">
    <property type="component" value="Chromosome"/>
</dbReference>
<dbReference type="EMBL" id="CP001127">
    <property type="protein sequence ID" value="ACF92899.1"/>
    <property type="molecule type" value="Genomic_DNA"/>
</dbReference>
<dbReference type="HOGENOM" id="CLU_165535_3_0_6"/>
<accession>A0A0N1R1E3</accession>
<organism evidence="1 2">
    <name type="scientific">Salmonella schwarzengrund (strain CVM19633)</name>
    <dbReference type="NCBI Taxonomy" id="439843"/>
    <lineage>
        <taxon>Bacteria</taxon>
        <taxon>Pseudomonadati</taxon>
        <taxon>Pseudomonadota</taxon>
        <taxon>Gammaproteobacteria</taxon>
        <taxon>Enterobacterales</taxon>
        <taxon>Enterobacteriaceae</taxon>
        <taxon>Salmonella</taxon>
    </lineage>
</organism>
<dbReference type="AlphaFoldDB" id="A0A0N1R1E3"/>
<dbReference type="PIRSF" id="PIRSF030771">
    <property type="entry name" value="UCP030771"/>
    <property type="match status" value="1"/>
</dbReference>
<gene>
    <name evidence="1" type="ordered locus">SeSA_A0696</name>
</gene>
<evidence type="ECO:0000313" key="2">
    <source>
        <dbReference type="Proteomes" id="UP000001865"/>
    </source>
</evidence>
<dbReference type="KEGG" id="sew:SeSA_A0696"/>
<dbReference type="RefSeq" id="WP_001107910.1">
    <property type="nucleotide sequence ID" value="NC_011094.1"/>
</dbReference>
<sequence length="107" mass="10660">MAKNYVQAGTTLAITATAAVKSGDLVQAGDVFVVAVTDIAAGATGDGIAHGVFLVPKLATDVMAAGKKVYLKDGKVQLDATGGLPLVGVTWAPAAKGDEIVPVRLNG</sequence>
<reference evidence="1 2" key="1">
    <citation type="journal article" date="2011" name="J. Bacteriol.">
        <title>Comparative genomics of 28 Salmonella enterica isolates: evidence for CRISPR-mediated adaptive sublineage evolution.</title>
        <authorList>
            <person name="Fricke W.F."/>
            <person name="Mammel M.K."/>
            <person name="McDermott P.F."/>
            <person name="Tartera C."/>
            <person name="White D.G."/>
            <person name="Leclerc J.E."/>
            <person name="Ravel J."/>
            <person name="Cebula T.A."/>
        </authorList>
    </citation>
    <scope>NUCLEOTIDE SEQUENCE [LARGE SCALE GENOMIC DNA]</scope>
    <source>
        <strain evidence="1 2">CVM19633</strain>
    </source>
</reference>
<name>A0A0N1R1E3_SALSV</name>
<proteinExistence type="predicted"/>
<dbReference type="Pfam" id="PF09956">
    <property type="entry name" value="Phage_cement_2"/>
    <property type="match status" value="1"/>
</dbReference>
<evidence type="ECO:0008006" key="3">
    <source>
        <dbReference type="Google" id="ProtNLM"/>
    </source>
</evidence>
<evidence type="ECO:0000313" key="1">
    <source>
        <dbReference type="EMBL" id="ACF92899.1"/>
    </source>
</evidence>
<dbReference type="InterPro" id="IPR011231">
    <property type="entry name" value="Phage_VT1-Sakai_H0018"/>
</dbReference>
<protein>
    <recommendedName>
        <fullName evidence="3">DUF2190 family protein</fullName>
    </recommendedName>
</protein>